<reference evidence="1 2" key="1">
    <citation type="submission" date="2019-10" db="EMBL/GenBank/DDBJ databases">
        <title>Alkalibaculum tamaniensis sp.nov., a new alkaliphilic acetogen, isolated on methoxylated aromatics from a mud volcano.</title>
        <authorList>
            <person name="Khomyakova M.A."/>
            <person name="Merkel A.Y."/>
            <person name="Bonch-Osmolovskaya E.A."/>
            <person name="Slobodkin A.I."/>
        </authorList>
    </citation>
    <scope>NUCLEOTIDE SEQUENCE [LARGE SCALE GENOMIC DNA]</scope>
    <source>
        <strain evidence="1 2">M08DMB</strain>
    </source>
</reference>
<organism evidence="1 2">
    <name type="scientific">Alkalibaculum sporogenes</name>
    <dbReference type="NCBI Taxonomy" id="2655001"/>
    <lineage>
        <taxon>Bacteria</taxon>
        <taxon>Bacillati</taxon>
        <taxon>Bacillota</taxon>
        <taxon>Clostridia</taxon>
        <taxon>Eubacteriales</taxon>
        <taxon>Eubacteriaceae</taxon>
        <taxon>Alkalibaculum</taxon>
    </lineage>
</organism>
<dbReference type="Proteomes" id="UP000440004">
    <property type="component" value="Unassembled WGS sequence"/>
</dbReference>
<name>A0A6A7K7B9_9FIRM</name>
<dbReference type="Pfam" id="PF08876">
    <property type="entry name" value="DUF1836"/>
    <property type="match status" value="1"/>
</dbReference>
<comment type="caution">
    <text evidence="1">The sequence shown here is derived from an EMBL/GenBank/DDBJ whole genome shotgun (WGS) entry which is preliminary data.</text>
</comment>
<dbReference type="RefSeq" id="WP_152802192.1">
    <property type="nucleotide sequence ID" value="NZ_WHNX01000005.1"/>
</dbReference>
<protein>
    <submittedName>
        <fullName evidence="1">DUF1836 domain-containing protein</fullName>
    </submittedName>
</protein>
<proteinExistence type="predicted"/>
<dbReference type="EMBL" id="WHNX01000005">
    <property type="protein sequence ID" value="MPW25077.1"/>
    <property type="molecule type" value="Genomic_DNA"/>
</dbReference>
<dbReference type="AlphaFoldDB" id="A0A6A7K7B9"/>
<dbReference type="PANTHER" id="PTHR40056">
    <property type="entry name" value="HYPOTHETICAL CYTOSOLIC PROTEIN"/>
    <property type="match status" value="1"/>
</dbReference>
<gene>
    <name evidence="1" type="ORF">GC105_04655</name>
</gene>
<sequence>MKEFQKLKSSDIPHIDLYMDQVITILEQIIESYKVDQDEKIMTKTMVNNYVKSNLISKPIKKKYSRVQMMQLIMIYHLKGILTLEELEIFFKNSINDCDNSLENLYQDFLQIHEEELEEANLKVVQLYQKDKGQRIKEIMKIVIKADLNKKIAQNILKEMKELDENYSIDV</sequence>
<evidence type="ECO:0000313" key="2">
    <source>
        <dbReference type="Proteomes" id="UP000440004"/>
    </source>
</evidence>
<evidence type="ECO:0000313" key="1">
    <source>
        <dbReference type="EMBL" id="MPW25077.1"/>
    </source>
</evidence>
<keyword evidence="2" id="KW-1185">Reference proteome</keyword>
<dbReference type="InterPro" id="IPR014975">
    <property type="entry name" value="DUF1836"/>
</dbReference>
<accession>A0A6A7K7B9</accession>
<dbReference type="PANTHER" id="PTHR40056:SF1">
    <property type="entry name" value="DUF1836 DOMAIN-CONTAINING PROTEIN"/>
    <property type="match status" value="1"/>
</dbReference>